<organism evidence="6 9">
    <name type="scientific">Arthrobacter zhangbolii</name>
    <dbReference type="NCBI Taxonomy" id="2886936"/>
    <lineage>
        <taxon>Bacteria</taxon>
        <taxon>Bacillati</taxon>
        <taxon>Actinomycetota</taxon>
        <taxon>Actinomycetes</taxon>
        <taxon>Micrococcales</taxon>
        <taxon>Micrococcaceae</taxon>
        <taxon>Arthrobacter</taxon>
    </lineage>
</organism>
<dbReference type="Gene3D" id="3.20.20.70">
    <property type="entry name" value="Aldolase class I"/>
    <property type="match status" value="1"/>
</dbReference>
<name>A0A9X1S9F2_9MICC</name>
<protein>
    <submittedName>
        <fullName evidence="6">Bifunctional 4-hydroxy-2-oxoglutarate aldolase/2-dehydro-3-deoxy-phosphogluconate aldolase</fullName>
        <ecNumber evidence="6">4.1.2.14</ecNumber>
        <ecNumber evidence="6">4.1.3.16</ecNumber>
    </submittedName>
</protein>
<evidence type="ECO:0000313" key="7">
    <source>
        <dbReference type="EMBL" id="UON93078.1"/>
    </source>
</evidence>
<dbReference type="RefSeq" id="WP_227904332.1">
    <property type="nucleotide sequence ID" value="NZ_CP094984.1"/>
</dbReference>
<dbReference type="CDD" id="cd00452">
    <property type="entry name" value="KDPG_aldolase"/>
    <property type="match status" value="1"/>
</dbReference>
<keyword evidence="4 6" id="KW-0456">Lyase</keyword>
<dbReference type="Proteomes" id="UP001155145">
    <property type="component" value="Unassembled WGS sequence"/>
</dbReference>
<proteinExistence type="inferred from homology"/>
<dbReference type="InterPro" id="IPR013785">
    <property type="entry name" value="Aldolase_TIM"/>
</dbReference>
<dbReference type="EC" id="4.1.3.16" evidence="6"/>
<keyword evidence="5" id="KW-0119">Carbohydrate metabolism</keyword>
<dbReference type="PANTHER" id="PTHR30246">
    <property type="entry name" value="2-KETO-3-DEOXY-6-PHOSPHOGLUCONATE ALDOLASE"/>
    <property type="match status" value="1"/>
</dbReference>
<accession>A0A9X1S9F2</accession>
<dbReference type="Proteomes" id="UP000829758">
    <property type="component" value="Chromosome"/>
</dbReference>
<comment type="subunit">
    <text evidence="3">Homotrimer.</text>
</comment>
<dbReference type="EC" id="4.1.2.14" evidence="6"/>
<keyword evidence="8" id="KW-1185">Reference proteome</keyword>
<dbReference type="PROSITE" id="PS00160">
    <property type="entry name" value="ALDOLASE_KDPG_KHG_2"/>
    <property type="match status" value="1"/>
</dbReference>
<gene>
    <name evidence="6" type="primary">eda</name>
    <name evidence="6" type="ORF">LJ755_09850</name>
    <name evidence="7" type="ORF">MUK71_05485</name>
</gene>
<reference evidence="6" key="1">
    <citation type="submission" date="2021-10" db="EMBL/GenBank/DDBJ databases">
        <title>Novel species in genus Arthrobacter.</title>
        <authorList>
            <person name="Liu Y."/>
        </authorList>
    </citation>
    <scope>NUCLEOTIDE SEQUENCE</scope>
    <source>
        <strain evidence="6">Zg-Y462</strain>
        <strain evidence="8">zg-Y462</strain>
    </source>
</reference>
<dbReference type="EMBL" id="CP094984">
    <property type="protein sequence ID" value="UON93078.1"/>
    <property type="molecule type" value="Genomic_DNA"/>
</dbReference>
<sequence>MTTDEFLPALLRGRLVAIIRGTDGKAAVAAARALFEEGISYVEITLTTPGALEAIETLGGGSAPGHWVGAGSVITAAQASDAAAAGARFIVTPGVTESVAAAVRLDVPVLAGAYTATEAVAAMAQGAAAVKLFPASAGGPGYLKALRDPLPRIPFIAVGGVGLADAPGYFQAGAVALGLGGPLVGNAATQDGDLAAMRERARNFVELAGPDRMDASA</sequence>
<dbReference type="GO" id="GO:0008675">
    <property type="term" value="F:2-dehydro-3-deoxy-phosphogluconate aldolase activity"/>
    <property type="evidence" value="ECO:0007669"/>
    <property type="project" value="UniProtKB-EC"/>
</dbReference>
<dbReference type="GO" id="GO:0008700">
    <property type="term" value="F:(R,S)-4-hydroxy-2-oxoglutarate aldolase activity"/>
    <property type="evidence" value="ECO:0007669"/>
    <property type="project" value="UniProtKB-EC"/>
</dbReference>
<evidence type="ECO:0000256" key="3">
    <source>
        <dbReference type="ARBA" id="ARBA00011233"/>
    </source>
</evidence>
<dbReference type="AlphaFoldDB" id="A0A9X1S9F2"/>
<evidence type="ECO:0000313" key="8">
    <source>
        <dbReference type="Proteomes" id="UP000829758"/>
    </source>
</evidence>
<dbReference type="NCBIfam" id="TIGR01182">
    <property type="entry name" value="eda"/>
    <property type="match status" value="1"/>
</dbReference>
<evidence type="ECO:0000256" key="1">
    <source>
        <dbReference type="ARBA" id="ARBA00004761"/>
    </source>
</evidence>
<evidence type="ECO:0000256" key="4">
    <source>
        <dbReference type="ARBA" id="ARBA00023239"/>
    </source>
</evidence>
<evidence type="ECO:0000256" key="5">
    <source>
        <dbReference type="ARBA" id="ARBA00023277"/>
    </source>
</evidence>
<dbReference type="InterPro" id="IPR000887">
    <property type="entry name" value="Aldlse_KDPG_KHG"/>
</dbReference>
<comment type="pathway">
    <text evidence="1">Carbohydrate acid metabolism.</text>
</comment>
<evidence type="ECO:0000256" key="2">
    <source>
        <dbReference type="ARBA" id="ARBA00006906"/>
    </source>
</evidence>
<evidence type="ECO:0000313" key="6">
    <source>
        <dbReference type="EMBL" id="MCC3273028.1"/>
    </source>
</evidence>
<dbReference type="Pfam" id="PF01081">
    <property type="entry name" value="Aldolase"/>
    <property type="match status" value="1"/>
</dbReference>
<evidence type="ECO:0000313" key="9">
    <source>
        <dbReference type="Proteomes" id="UP001155145"/>
    </source>
</evidence>
<dbReference type="EMBL" id="JAJFZT010000006">
    <property type="protein sequence ID" value="MCC3273028.1"/>
    <property type="molecule type" value="Genomic_DNA"/>
</dbReference>
<dbReference type="PANTHER" id="PTHR30246:SF1">
    <property type="entry name" value="2-DEHYDRO-3-DEOXY-6-PHOSPHOGALACTONATE ALDOLASE-RELATED"/>
    <property type="match status" value="1"/>
</dbReference>
<comment type="similarity">
    <text evidence="2">Belongs to the KHG/KDPG aldolase family.</text>
</comment>
<dbReference type="SUPFAM" id="SSF51569">
    <property type="entry name" value="Aldolase"/>
    <property type="match status" value="1"/>
</dbReference>
<dbReference type="InterPro" id="IPR031338">
    <property type="entry name" value="KDPG/KHG_AS_2"/>
</dbReference>